<organism evidence="11 12">
    <name type="scientific">Thalassiosira pseudonana</name>
    <name type="common">Marine diatom</name>
    <name type="synonym">Cyclotella nana</name>
    <dbReference type="NCBI Taxonomy" id="35128"/>
    <lineage>
        <taxon>Eukaryota</taxon>
        <taxon>Sar</taxon>
        <taxon>Stramenopiles</taxon>
        <taxon>Ochrophyta</taxon>
        <taxon>Bacillariophyta</taxon>
        <taxon>Coscinodiscophyceae</taxon>
        <taxon>Thalassiosirophycidae</taxon>
        <taxon>Thalassiosirales</taxon>
        <taxon>Thalassiosiraceae</taxon>
        <taxon>Thalassiosira</taxon>
    </lineage>
</organism>
<dbReference type="AlphaFoldDB" id="B8CGK8"/>
<evidence type="ECO:0000256" key="7">
    <source>
        <dbReference type="ARBA" id="ARBA00023136"/>
    </source>
</evidence>
<dbReference type="Gene3D" id="1.50.40.10">
    <property type="entry name" value="Mitochondrial carrier domain"/>
    <property type="match status" value="1"/>
</dbReference>
<keyword evidence="4 9" id="KW-0812">Transmembrane</keyword>
<dbReference type="PROSITE" id="PS50920">
    <property type="entry name" value="SOLCAR"/>
    <property type="match status" value="3"/>
</dbReference>
<protein>
    <recommendedName>
        <fullName evidence="13">Mitochondrial carrier protein</fullName>
    </recommendedName>
</protein>
<feature type="repeat" description="Solcar" evidence="9">
    <location>
        <begin position="1"/>
        <end position="74"/>
    </location>
</feature>
<reference evidence="11 12" key="2">
    <citation type="journal article" date="2008" name="Nature">
        <title>The Phaeodactylum genome reveals the evolutionary history of diatom genomes.</title>
        <authorList>
            <person name="Bowler C."/>
            <person name="Allen A.E."/>
            <person name="Badger J.H."/>
            <person name="Grimwood J."/>
            <person name="Jabbari K."/>
            <person name="Kuo A."/>
            <person name="Maheswari U."/>
            <person name="Martens C."/>
            <person name="Maumus F."/>
            <person name="Otillar R.P."/>
            <person name="Rayko E."/>
            <person name="Salamov A."/>
            <person name="Vandepoele K."/>
            <person name="Beszteri B."/>
            <person name="Gruber A."/>
            <person name="Heijde M."/>
            <person name="Katinka M."/>
            <person name="Mock T."/>
            <person name="Valentin K."/>
            <person name="Verret F."/>
            <person name="Berges J.A."/>
            <person name="Brownlee C."/>
            <person name="Cadoret J.P."/>
            <person name="Chiovitti A."/>
            <person name="Choi C.J."/>
            <person name="Coesel S."/>
            <person name="De Martino A."/>
            <person name="Detter J.C."/>
            <person name="Durkin C."/>
            <person name="Falciatore A."/>
            <person name="Fournet J."/>
            <person name="Haruta M."/>
            <person name="Huysman M.J."/>
            <person name="Jenkins B.D."/>
            <person name="Jiroutova K."/>
            <person name="Jorgensen R.E."/>
            <person name="Joubert Y."/>
            <person name="Kaplan A."/>
            <person name="Kroger N."/>
            <person name="Kroth P.G."/>
            <person name="La Roche J."/>
            <person name="Lindquist E."/>
            <person name="Lommer M."/>
            <person name="Martin-Jezequel V."/>
            <person name="Lopez P.J."/>
            <person name="Lucas S."/>
            <person name="Mangogna M."/>
            <person name="McGinnis K."/>
            <person name="Medlin L.K."/>
            <person name="Montsant A."/>
            <person name="Oudot-Le Secq M.P."/>
            <person name="Napoli C."/>
            <person name="Obornik M."/>
            <person name="Parker M.S."/>
            <person name="Petit J.L."/>
            <person name="Porcel B.M."/>
            <person name="Poulsen N."/>
            <person name="Robison M."/>
            <person name="Rychlewski L."/>
            <person name="Rynearson T.A."/>
            <person name="Schmutz J."/>
            <person name="Shapiro H."/>
            <person name="Siaut M."/>
            <person name="Stanley M."/>
            <person name="Sussman M.R."/>
            <person name="Taylor A.R."/>
            <person name="Vardi A."/>
            <person name="von Dassow P."/>
            <person name="Vyverman W."/>
            <person name="Willis A."/>
            <person name="Wyrwicz L.S."/>
            <person name="Rokhsar D.S."/>
            <person name="Weissenbach J."/>
            <person name="Armbrust E.V."/>
            <person name="Green B.R."/>
            <person name="Van de Peer Y."/>
            <person name="Grigoriev I.V."/>
        </authorList>
    </citation>
    <scope>NUCLEOTIDE SEQUENCE [LARGE SCALE GENOMIC DNA]</scope>
    <source>
        <strain evidence="11 12">CCMP1335</strain>
    </source>
</reference>
<dbReference type="PaxDb" id="35128-Thaps38890"/>
<dbReference type="GO" id="GO:0005778">
    <property type="term" value="C:peroxisomal membrane"/>
    <property type="evidence" value="ECO:0000318"/>
    <property type="project" value="GO_Central"/>
</dbReference>
<accession>B8CGK8</accession>
<dbReference type="GO" id="GO:0006635">
    <property type="term" value="P:fatty acid beta-oxidation"/>
    <property type="evidence" value="ECO:0000318"/>
    <property type="project" value="GO_Central"/>
</dbReference>
<evidence type="ECO:0000256" key="3">
    <source>
        <dbReference type="ARBA" id="ARBA00022448"/>
    </source>
</evidence>
<reference evidence="11 12" key="1">
    <citation type="journal article" date="2004" name="Science">
        <title>The genome of the diatom Thalassiosira pseudonana: ecology, evolution, and metabolism.</title>
        <authorList>
            <person name="Armbrust E.V."/>
            <person name="Berges J.A."/>
            <person name="Bowler C."/>
            <person name="Green B.R."/>
            <person name="Martinez D."/>
            <person name="Putnam N.H."/>
            <person name="Zhou S."/>
            <person name="Allen A.E."/>
            <person name="Apt K.E."/>
            <person name="Bechner M."/>
            <person name="Brzezinski M.A."/>
            <person name="Chaal B.K."/>
            <person name="Chiovitti A."/>
            <person name="Davis A.K."/>
            <person name="Demarest M.S."/>
            <person name="Detter J.C."/>
            <person name="Glavina T."/>
            <person name="Goodstein D."/>
            <person name="Hadi M.Z."/>
            <person name="Hellsten U."/>
            <person name="Hildebrand M."/>
            <person name="Jenkins B.D."/>
            <person name="Jurka J."/>
            <person name="Kapitonov V.V."/>
            <person name="Kroger N."/>
            <person name="Lau W.W."/>
            <person name="Lane T.W."/>
            <person name="Larimer F.W."/>
            <person name="Lippmeier J.C."/>
            <person name="Lucas S."/>
            <person name="Medina M."/>
            <person name="Montsant A."/>
            <person name="Obornik M."/>
            <person name="Parker M.S."/>
            <person name="Palenik B."/>
            <person name="Pazour G.J."/>
            <person name="Richardson P.M."/>
            <person name="Rynearson T.A."/>
            <person name="Saito M.A."/>
            <person name="Schwartz D.C."/>
            <person name="Thamatrakoln K."/>
            <person name="Valentin K."/>
            <person name="Vardi A."/>
            <person name="Wilkerson F.P."/>
            <person name="Rokhsar D.S."/>
        </authorList>
    </citation>
    <scope>NUCLEOTIDE SEQUENCE [LARGE SCALE GENOMIC DNA]</scope>
    <source>
        <strain evidence="11 12">CCMP1335</strain>
    </source>
</reference>
<comment type="similarity">
    <text evidence="2 10">Belongs to the mitochondrial carrier (TC 2.A.29) family.</text>
</comment>
<keyword evidence="6" id="KW-1133">Transmembrane helix</keyword>
<evidence type="ECO:0000256" key="9">
    <source>
        <dbReference type="PROSITE-ProRule" id="PRU00282"/>
    </source>
</evidence>
<evidence type="ECO:0000256" key="1">
    <source>
        <dbReference type="ARBA" id="ARBA00004585"/>
    </source>
</evidence>
<dbReference type="GO" id="GO:0015217">
    <property type="term" value="F:ADP transmembrane transporter activity"/>
    <property type="evidence" value="ECO:0000318"/>
    <property type="project" value="GO_Central"/>
</dbReference>
<keyword evidence="7 9" id="KW-0472">Membrane</keyword>
<dbReference type="InterPro" id="IPR023395">
    <property type="entry name" value="MCP_dom_sf"/>
</dbReference>
<keyword evidence="8" id="KW-0576">Peroxisome</keyword>
<dbReference type="EMBL" id="CM000655">
    <property type="protein sequence ID" value="EED87344.1"/>
    <property type="molecule type" value="Genomic_DNA"/>
</dbReference>
<feature type="repeat" description="Solcar" evidence="9">
    <location>
        <begin position="185"/>
        <end position="272"/>
    </location>
</feature>
<dbReference type="STRING" id="35128.B8CGK8"/>
<keyword evidence="12" id="KW-1185">Reference proteome</keyword>
<feature type="repeat" description="Solcar" evidence="9">
    <location>
        <begin position="84"/>
        <end position="166"/>
    </location>
</feature>
<dbReference type="InterPro" id="IPR018108">
    <property type="entry name" value="MCP_transmembrane"/>
</dbReference>
<dbReference type="PANTHER" id="PTHR46650">
    <property type="entry name" value="PEROXISOMAL ADENINE NUCLEOTIDE TRANSPORTER 1"/>
    <property type="match status" value="1"/>
</dbReference>
<keyword evidence="3 10" id="KW-0813">Transport</keyword>
<dbReference type="HOGENOM" id="CLU_015166_6_3_1"/>
<dbReference type="RefSeq" id="XP_002295278.1">
    <property type="nucleotide sequence ID" value="XM_002295242.1"/>
</dbReference>
<evidence type="ECO:0000256" key="6">
    <source>
        <dbReference type="ARBA" id="ARBA00022989"/>
    </source>
</evidence>
<dbReference type="GeneID" id="7448927"/>
<evidence type="ECO:0000256" key="2">
    <source>
        <dbReference type="ARBA" id="ARBA00006375"/>
    </source>
</evidence>
<evidence type="ECO:0000256" key="10">
    <source>
        <dbReference type="RuleBase" id="RU000488"/>
    </source>
</evidence>
<dbReference type="SUPFAM" id="SSF103506">
    <property type="entry name" value="Mitochondrial carrier"/>
    <property type="match status" value="1"/>
</dbReference>
<evidence type="ECO:0000313" key="11">
    <source>
        <dbReference type="EMBL" id="EED87344.1"/>
    </source>
</evidence>
<keyword evidence="5" id="KW-0677">Repeat</keyword>
<dbReference type="GO" id="GO:0015867">
    <property type="term" value="P:ATP transport"/>
    <property type="evidence" value="ECO:0000318"/>
    <property type="project" value="GO_Central"/>
</dbReference>
<evidence type="ECO:0000256" key="5">
    <source>
        <dbReference type="ARBA" id="ARBA00022737"/>
    </source>
</evidence>
<dbReference type="GO" id="GO:0015866">
    <property type="term" value="P:ADP transport"/>
    <property type="evidence" value="ECO:0000318"/>
    <property type="project" value="GO_Central"/>
</dbReference>
<gene>
    <name evidence="11" type="ORF">THAPSDRAFT_38890</name>
</gene>
<dbReference type="GO" id="GO:0007031">
    <property type="term" value="P:peroxisome organization"/>
    <property type="evidence" value="ECO:0000318"/>
    <property type="project" value="GO_Central"/>
</dbReference>
<evidence type="ECO:0000313" key="12">
    <source>
        <dbReference type="Proteomes" id="UP000001449"/>
    </source>
</evidence>
<dbReference type="Proteomes" id="UP000001449">
    <property type="component" value="Chromosome 24"/>
</dbReference>
<dbReference type="OMA" id="VVYAIWK"/>
<dbReference type="eggNOG" id="KOG0769">
    <property type="taxonomic scope" value="Eukaryota"/>
</dbReference>
<comment type="subcellular location">
    <subcellularLocation>
        <location evidence="1">Peroxisome membrane</location>
        <topology evidence="1">Multi-pass membrane protein</topology>
    </subcellularLocation>
</comment>
<evidence type="ECO:0000256" key="4">
    <source>
        <dbReference type="ARBA" id="ARBA00022692"/>
    </source>
</evidence>
<name>B8CGK8_THAPS</name>
<dbReference type="InterPro" id="IPR045900">
    <property type="entry name" value="Peroxisomal_Ade_carrier"/>
</dbReference>
<sequence length="289" mass="31418">VGGMFSASALYPLEVLKTRMQAETKVEGMSSYAKLMYEKEGGIAPFYAGLSTSAIQSATEKALYFFAYTFFKNGYIALTGDSNIGALPNLILGCMAEWAHLPVTLPIDCVTTAIQTDDKNRGAFVLMGNILSEKGIGGFYKGIQAYTVLCLKPAIQYTVYEQVKKIVLVSRRAQSQGRVIVDESLSAAEAFFLGMFARVVATMLTYPYLRAKVMLQSTYGNAKVKPTIPQMIAEQFSEGGVWGLYQGIGPELTRGVFSAALMMMAKERIGVVVKALIDGSGPPQQKIEK</sequence>
<dbReference type="InParanoid" id="B8CGK8"/>
<dbReference type="KEGG" id="tps:THAPSDRAFT_38890"/>
<dbReference type="PANTHER" id="PTHR46650:SF1">
    <property type="entry name" value="PEROXISOMAL ADENINE NUCLEOTIDE TRANSPORTER 1"/>
    <property type="match status" value="1"/>
</dbReference>
<dbReference type="Pfam" id="PF00153">
    <property type="entry name" value="Mito_carr"/>
    <property type="match status" value="3"/>
</dbReference>
<feature type="non-terminal residue" evidence="11">
    <location>
        <position position="1"/>
    </location>
</feature>
<dbReference type="GO" id="GO:0005347">
    <property type="term" value="F:ATP transmembrane transporter activity"/>
    <property type="evidence" value="ECO:0000318"/>
    <property type="project" value="GO_Central"/>
</dbReference>
<proteinExistence type="inferred from homology"/>
<evidence type="ECO:0000256" key="8">
    <source>
        <dbReference type="ARBA" id="ARBA00023140"/>
    </source>
</evidence>
<evidence type="ECO:0008006" key="13">
    <source>
        <dbReference type="Google" id="ProtNLM"/>
    </source>
</evidence>